<organism evidence="1 2">
    <name type="scientific">Paraphoma chrysanthemicola</name>
    <dbReference type="NCBI Taxonomy" id="798071"/>
    <lineage>
        <taxon>Eukaryota</taxon>
        <taxon>Fungi</taxon>
        <taxon>Dikarya</taxon>
        <taxon>Ascomycota</taxon>
        <taxon>Pezizomycotina</taxon>
        <taxon>Dothideomycetes</taxon>
        <taxon>Pleosporomycetidae</taxon>
        <taxon>Pleosporales</taxon>
        <taxon>Pleosporineae</taxon>
        <taxon>Phaeosphaeriaceae</taxon>
        <taxon>Paraphoma</taxon>
    </lineage>
</organism>
<sequence length="202" mass="22849">MRLRSSALSRGENLLALTRWHRRAPCTPSDVDICRIQHRRSRPASLLLQPCMPQPLVPQPSMPQDLTRSIKTPAYLLQIVFHTQTYITHNNFSPKFTKISPIPIACASVRKVLGSRKLSFSLASEGTLSSLNYLLLHNQVLLLFSRASNSPNLLPFRPLFSRRSSIRSYTSALRAFLRLQSAAKPRRVPMTSTTTSSRRIQV</sequence>
<reference evidence="1" key="1">
    <citation type="journal article" date="2021" name="Nat. Commun.">
        <title>Genetic determinants of endophytism in the Arabidopsis root mycobiome.</title>
        <authorList>
            <person name="Mesny F."/>
            <person name="Miyauchi S."/>
            <person name="Thiergart T."/>
            <person name="Pickel B."/>
            <person name="Atanasova L."/>
            <person name="Karlsson M."/>
            <person name="Huettel B."/>
            <person name="Barry K.W."/>
            <person name="Haridas S."/>
            <person name="Chen C."/>
            <person name="Bauer D."/>
            <person name="Andreopoulos W."/>
            <person name="Pangilinan J."/>
            <person name="LaButti K."/>
            <person name="Riley R."/>
            <person name="Lipzen A."/>
            <person name="Clum A."/>
            <person name="Drula E."/>
            <person name="Henrissat B."/>
            <person name="Kohler A."/>
            <person name="Grigoriev I.V."/>
            <person name="Martin F.M."/>
            <person name="Hacquard S."/>
        </authorList>
    </citation>
    <scope>NUCLEOTIDE SEQUENCE</scope>
    <source>
        <strain evidence="1">MPI-SDFR-AT-0120</strain>
    </source>
</reference>
<evidence type="ECO:0000313" key="1">
    <source>
        <dbReference type="EMBL" id="KAH7088216.1"/>
    </source>
</evidence>
<proteinExistence type="predicted"/>
<dbReference type="EMBL" id="JAGMVJ010000008">
    <property type="protein sequence ID" value="KAH7088216.1"/>
    <property type="molecule type" value="Genomic_DNA"/>
</dbReference>
<gene>
    <name evidence="1" type="ORF">FB567DRAFT_523920</name>
</gene>
<protein>
    <submittedName>
        <fullName evidence="1">Uncharacterized protein</fullName>
    </submittedName>
</protein>
<accession>A0A8K0R5M0</accession>
<dbReference type="AlphaFoldDB" id="A0A8K0R5M0"/>
<name>A0A8K0R5M0_9PLEO</name>
<dbReference type="Proteomes" id="UP000813461">
    <property type="component" value="Unassembled WGS sequence"/>
</dbReference>
<comment type="caution">
    <text evidence="1">The sequence shown here is derived from an EMBL/GenBank/DDBJ whole genome shotgun (WGS) entry which is preliminary data.</text>
</comment>
<keyword evidence="2" id="KW-1185">Reference proteome</keyword>
<evidence type="ECO:0000313" key="2">
    <source>
        <dbReference type="Proteomes" id="UP000813461"/>
    </source>
</evidence>